<comment type="caution">
    <text evidence="2">The sequence shown here is derived from an EMBL/GenBank/DDBJ whole genome shotgun (WGS) entry which is preliminary data.</text>
</comment>
<dbReference type="Proteomes" id="UP001152795">
    <property type="component" value="Unassembled WGS sequence"/>
</dbReference>
<name>A0A7D9MCC6_PARCT</name>
<reference evidence="2" key="1">
    <citation type="submission" date="2020-04" db="EMBL/GenBank/DDBJ databases">
        <authorList>
            <person name="Alioto T."/>
            <person name="Alioto T."/>
            <person name="Gomez Garrido J."/>
        </authorList>
    </citation>
    <scope>NUCLEOTIDE SEQUENCE</scope>
    <source>
        <strain evidence="2">A484AB</strain>
    </source>
</reference>
<proteinExistence type="predicted"/>
<organism evidence="2 3">
    <name type="scientific">Paramuricea clavata</name>
    <name type="common">Red gorgonian</name>
    <name type="synonym">Violescent sea-whip</name>
    <dbReference type="NCBI Taxonomy" id="317549"/>
    <lineage>
        <taxon>Eukaryota</taxon>
        <taxon>Metazoa</taxon>
        <taxon>Cnidaria</taxon>
        <taxon>Anthozoa</taxon>
        <taxon>Octocorallia</taxon>
        <taxon>Malacalcyonacea</taxon>
        <taxon>Plexauridae</taxon>
        <taxon>Paramuricea</taxon>
    </lineage>
</organism>
<accession>A0A7D9MCC6</accession>
<protein>
    <submittedName>
        <fullName evidence="2">Uncharacterized protein</fullName>
    </submittedName>
</protein>
<dbReference type="EMBL" id="CACRXK020037052">
    <property type="protein sequence ID" value="CAB4044968.1"/>
    <property type="molecule type" value="Genomic_DNA"/>
</dbReference>
<sequence>MSGVQHIAGNNDPKEQHHCKSIATWTGPGAPTVSVRLWLLKGHTAEKKNIALCKEDLLICIRAAFKAHPEKGYCYIHWQMSTDMSTKPLFTMDYDVTGEMLQLVTTRKPSEQSTPDVETPPPAVEKPQLAVAKDAGQNSMEQ</sequence>
<dbReference type="AlphaFoldDB" id="A0A7D9MCC6"/>
<feature type="compositionally biased region" description="Polar residues" evidence="1">
    <location>
        <begin position="105"/>
        <end position="116"/>
    </location>
</feature>
<evidence type="ECO:0000313" key="2">
    <source>
        <dbReference type="EMBL" id="CAB4044968.1"/>
    </source>
</evidence>
<feature type="region of interest" description="Disordered" evidence="1">
    <location>
        <begin position="105"/>
        <end position="142"/>
    </location>
</feature>
<evidence type="ECO:0000313" key="3">
    <source>
        <dbReference type="Proteomes" id="UP001152795"/>
    </source>
</evidence>
<evidence type="ECO:0000256" key="1">
    <source>
        <dbReference type="SAM" id="MobiDB-lite"/>
    </source>
</evidence>
<keyword evidence="3" id="KW-1185">Reference proteome</keyword>
<gene>
    <name evidence="2" type="ORF">PACLA_8A076469</name>
</gene>